<dbReference type="RefSeq" id="WP_173176339.1">
    <property type="nucleotide sequence ID" value="NZ_AP023189.1"/>
</dbReference>
<protein>
    <recommendedName>
        <fullName evidence="7">EamA domain-containing protein</fullName>
    </recommendedName>
</protein>
<dbReference type="Proteomes" id="UP000509383">
    <property type="component" value="Chromosome"/>
</dbReference>
<feature type="domain" description="EamA" evidence="7">
    <location>
        <begin position="156"/>
        <end position="288"/>
    </location>
</feature>
<comment type="subcellular location">
    <subcellularLocation>
        <location evidence="1">Membrane</location>
        <topology evidence="1">Multi-pass membrane protein</topology>
    </subcellularLocation>
</comment>
<dbReference type="InterPro" id="IPR000620">
    <property type="entry name" value="EamA_dom"/>
</dbReference>
<feature type="transmembrane region" description="Helical" evidence="6">
    <location>
        <begin position="96"/>
        <end position="119"/>
    </location>
</feature>
<feature type="transmembrane region" description="Helical" evidence="6">
    <location>
        <begin position="182"/>
        <end position="203"/>
    </location>
</feature>
<evidence type="ECO:0000259" key="7">
    <source>
        <dbReference type="Pfam" id="PF00892"/>
    </source>
</evidence>
<dbReference type="AlphaFoldDB" id="A0A6J4E1T2"/>
<evidence type="ECO:0000256" key="2">
    <source>
        <dbReference type="ARBA" id="ARBA00007362"/>
    </source>
</evidence>
<evidence type="ECO:0000313" key="8">
    <source>
        <dbReference type="EMBL" id="BCG23305.1"/>
    </source>
</evidence>
<dbReference type="InterPro" id="IPR037185">
    <property type="entry name" value="EmrE-like"/>
</dbReference>
<dbReference type="GO" id="GO:0016020">
    <property type="term" value="C:membrane"/>
    <property type="evidence" value="ECO:0007669"/>
    <property type="project" value="UniProtKB-SubCell"/>
</dbReference>
<feature type="transmembrane region" description="Helical" evidence="6">
    <location>
        <begin position="37"/>
        <end position="58"/>
    </location>
</feature>
<feature type="transmembrane region" description="Helical" evidence="6">
    <location>
        <begin position="70"/>
        <end position="90"/>
    </location>
</feature>
<organism evidence="8 9">
    <name type="scientific">Pseudomonas tohonis</name>
    <dbReference type="NCBI Taxonomy" id="2725477"/>
    <lineage>
        <taxon>Bacteria</taxon>
        <taxon>Pseudomonadati</taxon>
        <taxon>Pseudomonadota</taxon>
        <taxon>Gammaproteobacteria</taxon>
        <taxon>Pseudomonadales</taxon>
        <taxon>Pseudomonadaceae</taxon>
        <taxon>Pseudomonas</taxon>
    </lineage>
</organism>
<dbReference type="PANTHER" id="PTHR32322">
    <property type="entry name" value="INNER MEMBRANE TRANSPORTER"/>
    <property type="match status" value="1"/>
</dbReference>
<accession>A0A6J4E1T2</accession>
<reference evidence="8 9" key="1">
    <citation type="submission" date="2020-05" db="EMBL/GenBank/DDBJ databases">
        <title>Characterization of novel class B3 metallo-beta-lactamase from novel Pseudomonas species.</title>
        <authorList>
            <person name="Yamada K."/>
            <person name="Aoki K."/>
            <person name="Ishii Y."/>
        </authorList>
    </citation>
    <scope>NUCLEOTIDE SEQUENCE [LARGE SCALE GENOMIC DNA]</scope>
    <source>
        <strain evidence="8 9">TUM18999</strain>
    </source>
</reference>
<proteinExistence type="inferred from homology"/>
<keyword evidence="5 6" id="KW-0472">Membrane</keyword>
<dbReference type="Pfam" id="PF00892">
    <property type="entry name" value="EamA"/>
    <property type="match status" value="2"/>
</dbReference>
<evidence type="ECO:0000256" key="4">
    <source>
        <dbReference type="ARBA" id="ARBA00022989"/>
    </source>
</evidence>
<feature type="transmembrane region" description="Helical" evidence="6">
    <location>
        <begin position="248"/>
        <end position="267"/>
    </location>
</feature>
<evidence type="ECO:0000256" key="5">
    <source>
        <dbReference type="ARBA" id="ARBA00023136"/>
    </source>
</evidence>
<dbReference type="SUPFAM" id="SSF103481">
    <property type="entry name" value="Multidrug resistance efflux transporter EmrE"/>
    <property type="match status" value="2"/>
</dbReference>
<keyword evidence="4 6" id="KW-1133">Transmembrane helix</keyword>
<keyword evidence="3 6" id="KW-0812">Transmembrane</keyword>
<dbReference type="EMBL" id="AP023189">
    <property type="protein sequence ID" value="BCG23305.1"/>
    <property type="molecule type" value="Genomic_DNA"/>
</dbReference>
<evidence type="ECO:0000256" key="3">
    <source>
        <dbReference type="ARBA" id="ARBA00022692"/>
    </source>
</evidence>
<dbReference type="InterPro" id="IPR050638">
    <property type="entry name" value="AA-Vitamin_Transporters"/>
</dbReference>
<evidence type="ECO:0000313" key="9">
    <source>
        <dbReference type="Proteomes" id="UP000509383"/>
    </source>
</evidence>
<dbReference type="KEGG" id="ptw:TUM18999_14960"/>
<comment type="similarity">
    <text evidence="2">Belongs to the EamA transporter family.</text>
</comment>
<sequence>MAQQGRWVAVACLVLAMALWGSSFIALKLAFREVAPMWVIFARMAFGSLVFLLAWRWRGECDPRPGDWKYFLGLAACEPCLYFIFEALALQHTSAAQAGMITALLPLPLLVAVGAYAFLRERITRTTLAGFLLAVAGAVWLSLAGEADAHATAPLLGNFYEFLAMVCATGYTLLLKHLSARYSVFLLTAMQAFIGALFFLPVAALTAPLPQAPGALAIGSMLYLGVVVTVGAYGLYNFGVGRLPASQASGFINLIPVFTLIFAMLLLDERLSPMQLGAAALVFAGVALSQWRSAPPAPAGILD</sequence>
<gene>
    <name evidence="8" type="ORF">TUM18999_14960</name>
</gene>
<feature type="transmembrane region" description="Helical" evidence="6">
    <location>
        <begin position="7"/>
        <end position="31"/>
    </location>
</feature>
<feature type="transmembrane region" description="Helical" evidence="6">
    <location>
        <begin position="155"/>
        <end position="175"/>
    </location>
</feature>
<dbReference type="PANTHER" id="PTHR32322:SF2">
    <property type="entry name" value="EAMA DOMAIN-CONTAINING PROTEIN"/>
    <property type="match status" value="1"/>
</dbReference>
<name>A0A6J4E1T2_9PSED</name>
<evidence type="ECO:0000256" key="1">
    <source>
        <dbReference type="ARBA" id="ARBA00004141"/>
    </source>
</evidence>
<evidence type="ECO:0000256" key="6">
    <source>
        <dbReference type="SAM" id="Phobius"/>
    </source>
</evidence>
<dbReference type="Gene3D" id="1.10.3730.20">
    <property type="match status" value="1"/>
</dbReference>
<feature type="domain" description="EamA" evidence="7">
    <location>
        <begin position="9"/>
        <end position="142"/>
    </location>
</feature>
<feature type="transmembrane region" description="Helical" evidence="6">
    <location>
        <begin position="126"/>
        <end position="143"/>
    </location>
</feature>
<feature type="transmembrane region" description="Helical" evidence="6">
    <location>
        <begin position="215"/>
        <end position="236"/>
    </location>
</feature>